<accession>A0ABZ0PLG1</accession>
<keyword evidence="2" id="KW-1185">Reference proteome</keyword>
<reference evidence="1 2" key="1">
    <citation type="submission" date="2023-11" db="EMBL/GenBank/DDBJ databases">
        <title>Arctic aerobic anoxygenic photoheterotroph Sediminicoccus rosea KRV36 adapts its photosynthesis to long days of polar summer.</title>
        <authorList>
            <person name="Tomasch J."/>
            <person name="Kopejtka K."/>
            <person name="Bily T."/>
            <person name="Gardiner A.T."/>
            <person name="Gardian Z."/>
            <person name="Shivaramu S."/>
            <person name="Koblizek M."/>
            <person name="Engelhardt F."/>
            <person name="Kaftan D."/>
        </authorList>
    </citation>
    <scope>NUCLEOTIDE SEQUENCE [LARGE SCALE GENOMIC DNA]</scope>
    <source>
        <strain evidence="1 2">R-30</strain>
    </source>
</reference>
<name>A0ABZ0PLG1_9PROT</name>
<organism evidence="1 2">
    <name type="scientific">Sediminicoccus rosea</name>
    <dbReference type="NCBI Taxonomy" id="1225128"/>
    <lineage>
        <taxon>Bacteria</taxon>
        <taxon>Pseudomonadati</taxon>
        <taxon>Pseudomonadota</taxon>
        <taxon>Alphaproteobacteria</taxon>
        <taxon>Acetobacterales</taxon>
        <taxon>Roseomonadaceae</taxon>
        <taxon>Sediminicoccus</taxon>
    </lineage>
</organism>
<dbReference type="EMBL" id="CP137852">
    <property type="protein sequence ID" value="WPB86153.1"/>
    <property type="molecule type" value="Genomic_DNA"/>
</dbReference>
<gene>
    <name evidence="1" type="ORF">R9Z33_04600</name>
</gene>
<proteinExistence type="predicted"/>
<protein>
    <submittedName>
        <fullName evidence="1">Uncharacterized protein</fullName>
    </submittedName>
</protein>
<evidence type="ECO:0000313" key="2">
    <source>
        <dbReference type="Proteomes" id="UP001305521"/>
    </source>
</evidence>
<dbReference type="Proteomes" id="UP001305521">
    <property type="component" value="Chromosome"/>
</dbReference>
<evidence type="ECO:0000313" key="1">
    <source>
        <dbReference type="EMBL" id="WPB86153.1"/>
    </source>
</evidence>
<sequence>MTIPPPQIPAWRSALAALPAGGLAVLQPARGPRGARRLARALLEEAAVLGGGQVLALPGGDLLLTATPGPGQRAAQAITELTGLPPESFPLPAAEQPLAARAEAAALAPPAPPWNLAALEAHVARLRLAEAARLTLFAAGAGGAPVAQRLGPAPLGLDDPGLEAMAREGLCRRLLAALTNPAERGQLPPLRPGLRLILDVPLAGLSGGALRAGPPGDPDGPLALLPLAALANPGAFARATGALRAAGWAIGLLANDAAAPAALDLPDITWVIPAAEAPPPLLPPRLIALGRPVPGWCRAPGILHEGLA</sequence>
<dbReference type="RefSeq" id="WP_318650129.1">
    <property type="nucleotide sequence ID" value="NZ_CP137852.1"/>
</dbReference>